<protein>
    <recommendedName>
        <fullName evidence="10">IMP dehydrogenase</fullName>
    </recommendedName>
</protein>
<dbReference type="PANTHER" id="PTHR42813:SF2">
    <property type="entry name" value="DEHYDROGENASE, ZINC-CONTAINING, PUTATIVE (AFU_ORTHOLOGUE AFUA_2G02810)-RELATED"/>
    <property type="match status" value="1"/>
</dbReference>
<dbReference type="SUPFAM" id="SSF50129">
    <property type="entry name" value="GroES-like"/>
    <property type="match status" value="1"/>
</dbReference>
<dbReference type="InterPro" id="IPR036291">
    <property type="entry name" value="NAD(P)-bd_dom_sf"/>
</dbReference>
<dbReference type="AlphaFoldDB" id="A0A193BUZ7"/>
<evidence type="ECO:0000259" key="7">
    <source>
        <dbReference type="Pfam" id="PF08240"/>
    </source>
</evidence>
<dbReference type="Pfam" id="PF08240">
    <property type="entry name" value="ADH_N"/>
    <property type="match status" value="1"/>
</dbReference>
<dbReference type="PANTHER" id="PTHR42813">
    <property type="entry name" value="ZINC-TYPE ALCOHOL DEHYDROGENASE-LIKE"/>
    <property type="match status" value="1"/>
</dbReference>
<accession>A0A193BUZ7</accession>
<dbReference type="STRING" id="31958.SD37_10375"/>
<evidence type="ECO:0000313" key="9">
    <source>
        <dbReference type="Proteomes" id="UP000093695"/>
    </source>
</evidence>
<dbReference type="SUPFAM" id="SSF51735">
    <property type="entry name" value="NAD(P)-binding Rossmann-fold domains"/>
    <property type="match status" value="1"/>
</dbReference>
<feature type="domain" description="Alcohol dehydrogenase-like N-terminal" evidence="7">
    <location>
        <begin position="25"/>
        <end position="127"/>
    </location>
</feature>
<proteinExistence type="inferred from homology"/>
<organism evidence="8 9">
    <name type="scientific">Amycolatopsis orientalis</name>
    <name type="common">Nocardia orientalis</name>
    <dbReference type="NCBI Taxonomy" id="31958"/>
    <lineage>
        <taxon>Bacteria</taxon>
        <taxon>Bacillati</taxon>
        <taxon>Actinomycetota</taxon>
        <taxon>Actinomycetes</taxon>
        <taxon>Pseudonocardiales</taxon>
        <taxon>Pseudonocardiaceae</taxon>
        <taxon>Amycolatopsis</taxon>
    </lineage>
</organism>
<evidence type="ECO:0000256" key="4">
    <source>
        <dbReference type="ARBA" id="ARBA00023002"/>
    </source>
</evidence>
<comment type="cofactor">
    <cofactor evidence="1 5">
        <name>Zn(2+)</name>
        <dbReference type="ChEBI" id="CHEBI:29105"/>
    </cofactor>
</comment>
<dbReference type="EMBL" id="CP016174">
    <property type="protein sequence ID" value="ANN16005.1"/>
    <property type="molecule type" value="Genomic_DNA"/>
</dbReference>
<evidence type="ECO:0000256" key="1">
    <source>
        <dbReference type="ARBA" id="ARBA00001947"/>
    </source>
</evidence>
<evidence type="ECO:0000256" key="5">
    <source>
        <dbReference type="RuleBase" id="RU361277"/>
    </source>
</evidence>
<evidence type="ECO:0000313" key="8">
    <source>
        <dbReference type="EMBL" id="ANN16005.1"/>
    </source>
</evidence>
<comment type="similarity">
    <text evidence="5">Belongs to the zinc-containing alcohol dehydrogenase family.</text>
</comment>
<keyword evidence="2 5" id="KW-0479">Metal-binding</keyword>
<dbReference type="RefSeq" id="WP_044851013.1">
    <property type="nucleotide sequence ID" value="NZ_CP016174.1"/>
</dbReference>
<evidence type="ECO:0000256" key="2">
    <source>
        <dbReference type="ARBA" id="ARBA00022723"/>
    </source>
</evidence>
<dbReference type="InterPro" id="IPR011032">
    <property type="entry name" value="GroES-like_sf"/>
</dbReference>
<keyword evidence="3 5" id="KW-0862">Zinc</keyword>
<dbReference type="InterPro" id="IPR002328">
    <property type="entry name" value="ADH_Zn_CS"/>
</dbReference>
<feature type="domain" description="Alcohol dehydrogenase-like C-terminal" evidence="6">
    <location>
        <begin position="177"/>
        <end position="303"/>
    </location>
</feature>
<dbReference type="Gene3D" id="3.40.50.720">
    <property type="entry name" value="NAD(P)-binding Rossmann-like Domain"/>
    <property type="match status" value="1"/>
</dbReference>
<gene>
    <name evidence="8" type="ORF">SD37_10375</name>
</gene>
<keyword evidence="9" id="KW-1185">Reference proteome</keyword>
<dbReference type="PROSITE" id="PS00059">
    <property type="entry name" value="ADH_ZINC"/>
    <property type="match status" value="1"/>
</dbReference>
<reference evidence="8 9" key="1">
    <citation type="journal article" date="2015" name="Genome Announc.">
        <title>Draft Genome Sequence of Norvancomycin-Producing Strain Amycolatopsis orientalis CPCC200066.</title>
        <authorList>
            <person name="Lei X."/>
            <person name="Yuan F."/>
            <person name="Shi Y."/>
            <person name="Li X."/>
            <person name="Wang L."/>
            <person name="Hong B."/>
        </authorList>
    </citation>
    <scope>NUCLEOTIDE SEQUENCE [LARGE SCALE GENOMIC DNA]</scope>
    <source>
        <strain evidence="8 9">B-37</strain>
    </source>
</reference>
<dbReference type="Proteomes" id="UP000093695">
    <property type="component" value="Chromosome"/>
</dbReference>
<evidence type="ECO:0000256" key="3">
    <source>
        <dbReference type="ARBA" id="ARBA00022833"/>
    </source>
</evidence>
<dbReference type="Gene3D" id="3.90.180.10">
    <property type="entry name" value="Medium-chain alcohol dehydrogenases, catalytic domain"/>
    <property type="match status" value="1"/>
</dbReference>
<name>A0A193BUZ7_AMYOR</name>
<dbReference type="GO" id="GO:0016491">
    <property type="term" value="F:oxidoreductase activity"/>
    <property type="evidence" value="ECO:0007669"/>
    <property type="project" value="UniProtKB-KW"/>
</dbReference>
<keyword evidence="4" id="KW-0560">Oxidoreductase</keyword>
<dbReference type="GO" id="GO:0008270">
    <property type="term" value="F:zinc ion binding"/>
    <property type="evidence" value="ECO:0007669"/>
    <property type="project" value="InterPro"/>
</dbReference>
<dbReference type="InterPro" id="IPR013154">
    <property type="entry name" value="ADH-like_N"/>
</dbReference>
<dbReference type="InterPro" id="IPR013149">
    <property type="entry name" value="ADH-like_C"/>
</dbReference>
<dbReference type="Pfam" id="PF00107">
    <property type="entry name" value="ADH_zinc_N"/>
    <property type="match status" value="1"/>
</dbReference>
<evidence type="ECO:0000259" key="6">
    <source>
        <dbReference type="Pfam" id="PF00107"/>
    </source>
</evidence>
<evidence type="ECO:0008006" key="10">
    <source>
        <dbReference type="Google" id="ProtNLM"/>
    </source>
</evidence>
<sequence>MKAAVLHGKHRLTVETVPDATLREPGDAVVRVVAAGICGTDLHGYRGLPGPVQGPRCGHEFVGVVEDAGFDVSTLRPGALVVAPFNFADGTCPTCRTGLYSACASGGMFGVDGDGGQAEAVRVPFADANLVTVPVDRNDERLPSLLALTDTMATGLHAIRTGRVAPGSSVAVLGDGPVGLCAVLAAREAEAGRIILVGRHEDRLRRGEKFGATDTLLAAGTEGVAESVDFVRAATQGIGADVVVECGGSPQAQTTAFALCRDGGVVCVMGAPPMVDVSPVFLRGITLTGGLTPVRAYLPDLVEKVLAGSLNPGSIFDKSVSLDDIESGYEAMNARAATKVLVRP</sequence>
<dbReference type="KEGG" id="aori:SD37_10375"/>